<dbReference type="InterPro" id="IPR016181">
    <property type="entry name" value="Acyl_CoA_acyltransferase"/>
</dbReference>
<sequence>MLLQKGKLSIRYVVEDDVTTISKWLTNPAVLQYYEGRDNPQSPEKVRMHFIHHAKSDEKRCLVEYAGEQIGYVQMYPLDSEWKELYGYKEEQNVWGMDQFIGEPRFWNKGIGTELMQTAVTYMINELEAEAIAMDPKVSNERAIRCYEKCGFRKIKILKKHELHEGKLEDCWMMEYKKIRCRGDV</sequence>
<dbReference type="GO" id="GO:0016410">
    <property type="term" value="F:N-acyltransferase activity"/>
    <property type="evidence" value="ECO:0007669"/>
    <property type="project" value="TreeGrafter"/>
</dbReference>
<dbReference type="CDD" id="cd04301">
    <property type="entry name" value="NAT_SF"/>
    <property type="match status" value="1"/>
</dbReference>
<dbReference type="PANTHER" id="PTHR31438:SF1">
    <property type="entry name" value="LYSINE N-ACYLTRANSFERASE C17G9.06C-RELATED"/>
    <property type="match status" value="1"/>
</dbReference>
<dbReference type="Proteomes" id="UP000226357">
    <property type="component" value="Unassembled WGS sequence"/>
</dbReference>
<dbReference type="Gene3D" id="3.40.630.30">
    <property type="match status" value="1"/>
</dbReference>
<dbReference type="EMBL" id="NVBO01000091">
    <property type="protein sequence ID" value="PFS01258.1"/>
    <property type="molecule type" value="Genomic_DNA"/>
</dbReference>
<dbReference type="PROSITE" id="PS51186">
    <property type="entry name" value="GNAT"/>
    <property type="match status" value="1"/>
</dbReference>
<dbReference type="PANTHER" id="PTHR31438">
    <property type="entry name" value="LYSINE N-ACYLTRANSFERASE C17G9.06C-RELATED"/>
    <property type="match status" value="1"/>
</dbReference>
<keyword evidence="1" id="KW-0046">Antibiotic resistance</keyword>
<accession>A0AA44QB17</accession>
<feature type="domain" description="N-acetyltransferase" evidence="2">
    <location>
        <begin position="8"/>
        <end position="178"/>
    </location>
</feature>
<evidence type="ECO:0000313" key="4">
    <source>
        <dbReference type="Proteomes" id="UP000226357"/>
    </source>
</evidence>
<evidence type="ECO:0000259" key="2">
    <source>
        <dbReference type="PROSITE" id="PS51186"/>
    </source>
</evidence>
<evidence type="ECO:0000256" key="1">
    <source>
        <dbReference type="ARBA" id="ARBA00023251"/>
    </source>
</evidence>
<dbReference type="GO" id="GO:0046677">
    <property type="term" value="P:response to antibiotic"/>
    <property type="evidence" value="ECO:0007669"/>
    <property type="project" value="UniProtKB-KW"/>
</dbReference>
<dbReference type="RefSeq" id="WP_000926577.1">
    <property type="nucleotide sequence ID" value="NZ_NUYJ01000117.1"/>
</dbReference>
<dbReference type="SUPFAM" id="SSF55729">
    <property type="entry name" value="Acyl-CoA N-acyltransferases (Nat)"/>
    <property type="match status" value="1"/>
</dbReference>
<reference evidence="3 4" key="1">
    <citation type="submission" date="2017-09" db="EMBL/GenBank/DDBJ databases">
        <title>Large-scale bioinformatics analysis of Bacillus genomes uncovers conserved roles of natural products in bacterial physiology.</title>
        <authorList>
            <consortium name="Agbiome Team Llc"/>
            <person name="Bleich R.M."/>
            <person name="Grubbs K.J."/>
            <person name="Santa Maria K.C."/>
            <person name="Allen S.E."/>
            <person name="Farag S."/>
            <person name="Shank E.A."/>
            <person name="Bowers A."/>
        </authorList>
    </citation>
    <scope>NUCLEOTIDE SEQUENCE [LARGE SCALE GENOMIC DNA]</scope>
    <source>
        <strain evidence="3 4">AFS067272</strain>
    </source>
</reference>
<dbReference type="Pfam" id="PF13523">
    <property type="entry name" value="Acetyltransf_8"/>
    <property type="match status" value="1"/>
</dbReference>
<name>A0AA44QB17_BACCE</name>
<gene>
    <name evidence="3" type="ORF">COK38_12085</name>
</gene>
<organism evidence="3 4">
    <name type="scientific">Bacillus cereus</name>
    <dbReference type="NCBI Taxonomy" id="1396"/>
    <lineage>
        <taxon>Bacteria</taxon>
        <taxon>Bacillati</taxon>
        <taxon>Bacillota</taxon>
        <taxon>Bacilli</taxon>
        <taxon>Bacillales</taxon>
        <taxon>Bacillaceae</taxon>
        <taxon>Bacillus</taxon>
        <taxon>Bacillus cereus group</taxon>
    </lineage>
</organism>
<comment type="caution">
    <text evidence="3">The sequence shown here is derived from an EMBL/GenBank/DDBJ whole genome shotgun (WGS) entry which is preliminary data.</text>
</comment>
<proteinExistence type="predicted"/>
<dbReference type="AlphaFoldDB" id="A0AA44QB17"/>
<dbReference type="InterPro" id="IPR000182">
    <property type="entry name" value="GNAT_dom"/>
</dbReference>
<protein>
    <submittedName>
        <fullName evidence="3">GNAT family N-acetyltransferase</fullName>
    </submittedName>
</protein>
<evidence type="ECO:0000313" key="3">
    <source>
        <dbReference type="EMBL" id="PFS01258.1"/>
    </source>
</evidence>